<dbReference type="AlphaFoldDB" id="A0A1G9W544"/>
<evidence type="ECO:0000313" key="1">
    <source>
        <dbReference type="EMBL" id="SDM79321.1"/>
    </source>
</evidence>
<dbReference type="Pfam" id="PF10612">
    <property type="entry name" value="Spore-coat_CotZ"/>
    <property type="match status" value="1"/>
</dbReference>
<reference evidence="1 2" key="1">
    <citation type="submission" date="2016-10" db="EMBL/GenBank/DDBJ databases">
        <authorList>
            <person name="de Groot N.N."/>
        </authorList>
    </citation>
    <scope>NUCLEOTIDE SEQUENCE [LARGE SCALE GENOMIC DNA]</scope>
    <source>
        <strain evidence="1 2">CGMCC 1.3442</strain>
    </source>
</reference>
<dbReference type="Proteomes" id="UP000199334">
    <property type="component" value="Unassembled WGS sequence"/>
</dbReference>
<organism evidence="1 2">
    <name type="scientific">Tenuibacillus multivorans</name>
    <dbReference type="NCBI Taxonomy" id="237069"/>
    <lineage>
        <taxon>Bacteria</taxon>
        <taxon>Bacillati</taxon>
        <taxon>Bacillota</taxon>
        <taxon>Bacilli</taxon>
        <taxon>Bacillales</taxon>
        <taxon>Bacillaceae</taxon>
        <taxon>Tenuibacillus</taxon>
    </lineage>
</organism>
<dbReference type="InterPro" id="IPR019593">
    <property type="entry name" value="Spore_coat_protein_Z/Y"/>
</dbReference>
<proteinExistence type="predicted"/>
<name>A0A1G9W544_9BACI</name>
<sequence>MFDENCKDDLECKDNTCVCRMVRKIARAQAEAASEGSDCEVGCKQSVDDLLSPATPTTDNDTVPFVLYCKGDCVPFIGSGVVQAMAGANTVFRCFESPIFRVSRVKKDCCAELELLLPVTAGGSTPGPGGASVCDYFPGSSIRNLQRTGICITVDLCDFVGITCLEPVRALPVSEFNPSNTVAGSSKNYD</sequence>
<accession>A0A1G9W544</accession>
<dbReference type="STRING" id="237069.SAMN05216498_0596"/>
<keyword evidence="1" id="KW-0946">Virion</keyword>
<evidence type="ECO:0000313" key="2">
    <source>
        <dbReference type="Proteomes" id="UP000199334"/>
    </source>
</evidence>
<protein>
    <submittedName>
        <fullName evidence="1">Spore coat protein Z</fullName>
    </submittedName>
</protein>
<gene>
    <name evidence="1" type="ORF">SAMN05216498_0596</name>
</gene>
<keyword evidence="2" id="KW-1185">Reference proteome</keyword>
<dbReference type="EMBL" id="FNIG01000001">
    <property type="protein sequence ID" value="SDM79321.1"/>
    <property type="molecule type" value="Genomic_DNA"/>
</dbReference>
<keyword evidence="1" id="KW-0167">Capsid protein</keyword>